<dbReference type="PANTHER" id="PTHR47190:SF4">
    <property type="entry name" value="DEHYDROGENASE, PUTATIVE-RELATED"/>
    <property type="match status" value="1"/>
</dbReference>
<dbReference type="PANTHER" id="PTHR47190">
    <property type="entry name" value="DEHYDROGENASE, PUTATIVE-RELATED"/>
    <property type="match status" value="1"/>
</dbReference>
<dbReference type="GO" id="GO:0050660">
    <property type="term" value="F:flavin adenine dinucleotide binding"/>
    <property type="evidence" value="ECO:0007669"/>
    <property type="project" value="InterPro"/>
</dbReference>
<dbReference type="InterPro" id="IPR015920">
    <property type="entry name" value="Cellobiose_DH-like_cyt"/>
</dbReference>
<dbReference type="GO" id="GO:0016614">
    <property type="term" value="F:oxidoreductase activity, acting on CH-OH group of donors"/>
    <property type="evidence" value="ECO:0007669"/>
    <property type="project" value="InterPro"/>
</dbReference>
<dbReference type="SUPFAM" id="SSF49344">
    <property type="entry name" value="CBD9-like"/>
    <property type="match status" value="1"/>
</dbReference>
<dbReference type="Pfam" id="PF05199">
    <property type="entry name" value="GMC_oxred_C"/>
    <property type="match status" value="1"/>
</dbReference>
<dbReference type="PROSITE" id="PS00623">
    <property type="entry name" value="GMC_OXRED_1"/>
    <property type="match status" value="1"/>
</dbReference>
<evidence type="ECO:0000313" key="6">
    <source>
        <dbReference type="EMBL" id="RDW92292.1"/>
    </source>
</evidence>
<dbReference type="CDD" id="cd09630">
    <property type="entry name" value="CDH_like_cytochrome"/>
    <property type="match status" value="1"/>
</dbReference>
<dbReference type="Proteomes" id="UP000256328">
    <property type="component" value="Unassembled WGS sequence"/>
</dbReference>
<evidence type="ECO:0000313" key="7">
    <source>
        <dbReference type="Proteomes" id="UP000256328"/>
    </source>
</evidence>
<keyword evidence="3" id="KW-0732">Signal</keyword>
<dbReference type="EMBL" id="PDLN01000002">
    <property type="protein sequence ID" value="RDW92292.1"/>
    <property type="molecule type" value="Genomic_DNA"/>
</dbReference>
<comment type="caution">
    <text evidence="6">The sequence shown here is derived from an EMBL/GenBank/DDBJ whole genome shotgun (WGS) entry which is preliminary data.</text>
</comment>
<dbReference type="Gene3D" id="3.50.50.60">
    <property type="entry name" value="FAD/NAD(P)-binding domain"/>
    <property type="match status" value="1"/>
</dbReference>
<dbReference type="InterPro" id="IPR007867">
    <property type="entry name" value="GMC_OxRtase_C"/>
</dbReference>
<reference evidence="6 7" key="1">
    <citation type="journal article" date="2018" name="IMA Fungus">
        <title>IMA Genome-F 9: Draft genome sequence of Annulohypoxylon stygium, Aspergillus mulundensis, Berkeleyomyces basicola (syn. Thielaviopsis basicola), Ceratocystis smalleyi, two Cercospora beticola strains, Coleophoma cylindrospora, Fusarium fracticaudum, Phialophora cf. hyalina, and Morchella septimelata.</title>
        <authorList>
            <person name="Wingfield B.D."/>
            <person name="Bills G.F."/>
            <person name="Dong Y."/>
            <person name="Huang W."/>
            <person name="Nel W.J."/>
            <person name="Swalarsk-Parry B.S."/>
            <person name="Vaghefi N."/>
            <person name="Wilken P.M."/>
            <person name="An Z."/>
            <person name="de Beer Z.W."/>
            <person name="De Vos L."/>
            <person name="Chen L."/>
            <person name="Duong T.A."/>
            <person name="Gao Y."/>
            <person name="Hammerbacher A."/>
            <person name="Kikkert J.R."/>
            <person name="Li Y."/>
            <person name="Li H."/>
            <person name="Li K."/>
            <person name="Li Q."/>
            <person name="Liu X."/>
            <person name="Ma X."/>
            <person name="Naidoo K."/>
            <person name="Pethybridge S.J."/>
            <person name="Sun J."/>
            <person name="Steenkamp E.T."/>
            <person name="van der Nest M.A."/>
            <person name="van Wyk S."/>
            <person name="Wingfield M.J."/>
            <person name="Xiong C."/>
            <person name="Yue Q."/>
            <person name="Zhang X."/>
        </authorList>
    </citation>
    <scope>NUCLEOTIDE SEQUENCE [LARGE SCALE GENOMIC DNA]</scope>
    <source>
        <strain evidence="6 7">BP5796</strain>
    </source>
</reference>
<dbReference type="Gene3D" id="3.30.410.10">
    <property type="entry name" value="Cholesterol Oxidase, domain 2"/>
    <property type="match status" value="1"/>
</dbReference>
<dbReference type="OrthoDB" id="413885at2759"/>
<feature type="domain" description="Glucose-methanol-choline oxidoreductase N-terminal" evidence="4">
    <location>
        <begin position="316"/>
        <end position="339"/>
    </location>
</feature>
<proteinExistence type="inferred from homology"/>
<accession>A0A3D8T143</accession>
<dbReference type="InterPro" id="IPR000172">
    <property type="entry name" value="GMC_OxRdtase_N"/>
</dbReference>
<feature type="chain" id="PRO_5017791748" description="Glucose-methanol-choline oxidoreductase N-terminal domain-containing protein" evidence="3">
    <location>
        <begin position="18"/>
        <end position="1591"/>
    </location>
</feature>
<sequence>MRSSLSSLAAFAAGAVAQISSSYVDSNTGITFQGYQDSTTGFQFGMALPTTVGSDFIGQMVYKSNGTGYGGVTFTGTMTGSMMVVAWPSASTVVSSFRETTGYTNPAVLSNSSLSLSSIANGTFVNSTHVSYTFLCGGCVNNPYAFVSSATEATIGWAVGSDTVTDAASADSASFVYHDVGFGDFGLTLTSAQSASYATWAAMATVSTASNTTTSSNSTCSSSTTNTTATVSNSTYDYIIAGAGPAGIIVAERLVESGASVLLIERGQESTYATGGRSTVSWNSTMTQYDVPAMDYYLTSASDTSEYCTDTASMAGCILGGGTMVNAMMFVRPQDIDFDDKWPTGWKSADMNSSAAALYARNPGTTRASVDGKLYDQAAFTLLSSFFQTSLGFTEVDAIASPNSKTKVYSHPPSDALNGLRAGPVRTYLPLAQAKSNFEMSLNTKVIRAVRNGTTISGVEVETSSGARQIINLNSNGRVVLAAGAMSSPRILFNSGIGPTAQINTVKNGCTSVTLPAESQWINLPVGENLKDHPIFTLTFNITGTVNGTNTTSMLQAALTNPSTSNIELFAQGSGPLAQSDQRFNFWTNLETTNGTRYFQGTCNSPSEGTLRIKLYLTHGATSSGVLGITSSGATTFSTQPLMNTDADKSAVITMIDSILNAAKNSTILTPSDSTATGASLVSSYVSGDHFLGTAMMGTSNDGTAVVDTDTKVFGTDNLFVVDASIHPDLPTGNTQAIVMVAAEQAAKKILALGSTTTKVVGSTGVYYANTTQALTTGTKTACTKKSTTQALTTGTKTACTKKSTTSLAVGAASGAASGAQALAAAGTTSESLVASTVLVTDVFTVTSCAASITNCPAGSTAVSSSVRTMITSVPASLATDVAAAIPTGSAPASSASQIDAVSASSTVPASIVSTVLVTDVFTVTSCAASITNCPAGKVSSSIRTSTTLIANVASVTVAVSASSTPAATSDVQAVSASSTVPASIVSTVLVTDVFTVTSCAASITNCPAGKVTSSIRTSTTLIANVASIPVAVQPSGVAMPSGFIPSGIAMPSGFVPSGFARASGAQPSGIAMPSGFRPSGFGGRPSASNAEAVSAPSSSAQVTPAAALQVSTVLVTDVLTITSCASDVTNCPARTTSSIRTSTTLVANVASATPSASSDSSPASAEAAGSSSSVQLTTSVVQTTRVSTVYSTQTSAVTTSVSGTLTTSIATSSAVASVVTETIDLYTTICPVTAAEGSATSVAAVKASATSSAAAVQATAPTYSSGVGSNDTQLTTSVVQTTRVSTVYSTMTSAITTSVSGTLTTSTATSSAVASVVTETIDLYTTICPVTAAEGSATSVAAVQASSASSAAAVQATAPTYSSAANNAQLTTSVVQTTRVSTVYSTKTSAITTSVSGTLTTSIATSSAVASVVTETIDLYTTICPVTAAEGSATSVAAVQASATSSAAAVQATAPTYSSGVGSNDAQLTTSVVQTTRVSTVYSTQTSAVTTSVSGTLTTSIATSSAVASVVTETVDLYTTICPVTASQGSATASAQALGTGIQSAHLATGTGAASGIQTFATRTKTASSKPSAFGYGNGAPWYKNGTSSS</sequence>
<feature type="signal peptide" evidence="3">
    <location>
        <begin position="1"/>
        <end position="17"/>
    </location>
</feature>
<feature type="domain" description="Glucose-methanol-choline oxidoreductase N-terminal" evidence="5">
    <location>
        <begin position="484"/>
        <end position="498"/>
    </location>
</feature>
<dbReference type="SUPFAM" id="SSF54373">
    <property type="entry name" value="FAD-linked reductases, C-terminal domain"/>
    <property type="match status" value="1"/>
</dbReference>
<keyword evidence="7" id="KW-1185">Reference proteome</keyword>
<evidence type="ECO:0000259" key="5">
    <source>
        <dbReference type="PROSITE" id="PS00624"/>
    </source>
</evidence>
<dbReference type="Pfam" id="PF16010">
    <property type="entry name" value="CDH-cyt"/>
    <property type="match status" value="1"/>
</dbReference>
<dbReference type="Gene3D" id="2.60.40.1210">
    <property type="entry name" value="Cellobiose dehydrogenase, cytochrome domain"/>
    <property type="match status" value="1"/>
</dbReference>
<comment type="similarity">
    <text evidence="1 2">Belongs to the GMC oxidoreductase family.</text>
</comment>
<dbReference type="InterPro" id="IPR053208">
    <property type="entry name" value="GMC_Oxidoreductase_CD"/>
</dbReference>
<organism evidence="6 7">
    <name type="scientific">Coleophoma crateriformis</name>
    <dbReference type="NCBI Taxonomy" id="565419"/>
    <lineage>
        <taxon>Eukaryota</taxon>
        <taxon>Fungi</taxon>
        <taxon>Dikarya</taxon>
        <taxon>Ascomycota</taxon>
        <taxon>Pezizomycotina</taxon>
        <taxon>Leotiomycetes</taxon>
        <taxon>Helotiales</taxon>
        <taxon>Dermateaceae</taxon>
        <taxon>Coleophoma</taxon>
    </lineage>
</organism>
<keyword evidence="2" id="KW-0274">FAD</keyword>
<evidence type="ECO:0000256" key="2">
    <source>
        <dbReference type="RuleBase" id="RU003968"/>
    </source>
</evidence>
<evidence type="ECO:0000259" key="4">
    <source>
        <dbReference type="PROSITE" id="PS00623"/>
    </source>
</evidence>
<gene>
    <name evidence="6" type="ORF">BP5796_01686</name>
</gene>
<dbReference type="PROSITE" id="PS00624">
    <property type="entry name" value="GMC_OXRED_2"/>
    <property type="match status" value="1"/>
</dbReference>
<evidence type="ECO:0000256" key="1">
    <source>
        <dbReference type="ARBA" id="ARBA00010790"/>
    </source>
</evidence>
<protein>
    <recommendedName>
        <fullName evidence="4 5">Glucose-methanol-choline oxidoreductase N-terminal domain-containing protein</fullName>
    </recommendedName>
</protein>
<dbReference type="SUPFAM" id="SSF51905">
    <property type="entry name" value="FAD/NAD(P)-binding domain"/>
    <property type="match status" value="1"/>
</dbReference>
<keyword evidence="2" id="KW-0285">Flavoprotein</keyword>
<dbReference type="Pfam" id="PF00732">
    <property type="entry name" value="GMC_oxred_N"/>
    <property type="match status" value="1"/>
</dbReference>
<evidence type="ECO:0000256" key="3">
    <source>
        <dbReference type="SAM" id="SignalP"/>
    </source>
</evidence>
<name>A0A3D8T143_9HELO</name>
<dbReference type="InterPro" id="IPR036188">
    <property type="entry name" value="FAD/NAD-bd_sf"/>
</dbReference>